<reference evidence="3 4" key="1">
    <citation type="submission" date="2020-08" db="EMBL/GenBank/DDBJ databases">
        <title>Genomic Encyclopedia of Type Strains, Phase IV (KMG-IV): sequencing the most valuable type-strain genomes for metagenomic binning, comparative biology and taxonomic classification.</title>
        <authorList>
            <person name="Goeker M."/>
        </authorList>
    </citation>
    <scope>NUCLEOTIDE SEQUENCE [LARGE SCALE GENOMIC DNA]</scope>
    <source>
        <strain evidence="3 4">DSM 27165</strain>
    </source>
</reference>
<keyword evidence="4" id="KW-1185">Reference proteome</keyword>
<protein>
    <submittedName>
        <fullName evidence="3">PhzF family phenazine biosynthesis protein</fullName>
    </submittedName>
</protein>
<comment type="similarity">
    <text evidence="1">Belongs to the PhzF family.</text>
</comment>
<accession>A0A840MD11</accession>
<evidence type="ECO:0000313" key="3">
    <source>
        <dbReference type="EMBL" id="MBB5017194.1"/>
    </source>
</evidence>
<sequence length="279" mass="30317">MRSYRYHLVNVFAEQRFAGNQLAVFEDGSGLSDEDMQAIAQQLNLSETTFLLPSDQATAAVRILTPDGELPFAGHPTLGTAHIVRHLHQTGDQVTLAMRAGVIPVQACGDVWTLQARAPSWRTVPATPAELAAAFNLAASDFDAPAMFVNAGVEQTIVPLTSKQAVFAAKPNYALMQNHTRNQVGWTNALLWHRDGDIVTARFFFDVQGMAREDPGTGSACANLGGWLLANGVKGPLRLTVEQGHMIHRINHLYLTLDDHDQIHVGGRVVYIGDGTICL</sequence>
<dbReference type="GO" id="GO:0005737">
    <property type="term" value="C:cytoplasm"/>
    <property type="evidence" value="ECO:0007669"/>
    <property type="project" value="TreeGrafter"/>
</dbReference>
<name>A0A840MD11_9PROT</name>
<evidence type="ECO:0000313" key="4">
    <source>
        <dbReference type="Proteomes" id="UP000575898"/>
    </source>
</evidence>
<proteinExistence type="inferred from homology"/>
<comment type="caution">
    <text evidence="3">The sequence shown here is derived from an EMBL/GenBank/DDBJ whole genome shotgun (WGS) entry which is preliminary data.</text>
</comment>
<dbReference type="InterPro" id="IPR003719">
    <property type="entry name" value="Phenazine_PhzF-like"/>
</dbReference>
<dbReference type="GO" id="GO:0016853">
    <property type="term" value="F:isomerase activity"/>
    <property type="evidence" value="ECO:0007669"/>
    <property type="project" value="TreeGrafter"/>
</dbReference>
<dbReference type="PANTHER" id="PTHR13774:SF32">
    <property type="entry name" value="ANTISENSE-ENHANCING SEQUENCE 1"/>
    <property type="match status" value="1"/>
</dbReference>
<dbReference type="PIRSF" id="PIRSF016184">
    <property type="entry name" value="PhzC_PhzF"/>
    <property type="match status" value="1"/>
</dbReference>
<dbReference type="SUPFAM" id="SSF54506">
    <property type="entry name" value="Diaminopimelate epimerase-like"/>
    <property type="match status" value="1"/>
</dbReference>
<feature type="active site" evidence="2">
    <location>
        <position position="47"/>
    </location>
</feature>
<dbReference type="Proteomes" id="UP000575898">
    <property type="component" value="Unassembled WGS sequence"/>
</dbReference>
<dbReference type="EMBL" id="JACHHY010000002">
    <property type="protein sequence ID" value="MBB5017194.1"/>
    <property type="molecule type" value="Genomic_DNA"/>
</dbReference>
<dbReference type="Pfam" id="PF02567">
    <property type="entry name" value="PhzC-PhzF"/>
    <property type="match status" value="1"/>
</dbReference>
<dbReference type="Gene3D" id="3.10.310.10">
    <property type="entry name" value="Diaminopimelate Epimerase, Chain A, domain 1"/>
    <property type="match status" value="2"/>
</dbReference>
<gene>
    <name evidence="3" type="ORF">HNQ59_000456</name>
</gene>
<dbReference type="PANTHER" id="PTHR13774">
    <property type="entry name" value="PHENAZINE BIOSYNTHESIS PROTEIN"/>
    <property type="match status" value="1"/>
</dbReference>
<dbReference type="NCBIfam" id="TIGR00654">
    <property type="entry name" value="PhzF_family"/>
    <property type="match status" value="1"/>
</dbReference>
<dbReference type="AlphaFoldDB" id="A0A840MD11"/>
<organism evidence="3 4">
    <name type="scientific">Chitinivorax tropicus</name>
    <dbReference type="NCBI Taxonomy" id="714531"/>
    <lineage>
        <taxon>Bacteria</taxon>
        <taxon>Pseudomonadati</taxon>
        <taxon>Pseudomonadota</taxon>
        <taxon>Betaproteobacteria</taxon>
        <taxon>Chitinivorax</taxon>
    </lineage>
</organism>
<evidence type="ECO:0000256" key="1">
    <source>
        <dbReference type="ARBA" id="ARBA00008270"/>
    </source>
</evidence>
<evidence type="ECO:0000256" key="2">
    <source>
        <dbReference type="PIRSR" id="PIRSR016184-1"/>
    </source>
</evidence>